<dbReference type="EMBL" id="JAGFNK010000260">
    <property type="protein sequence ID" value="KAI9455045.1"/>
    <property type="molecule type" value="Genomic_DNA"/>
</dbReference>
<accession>A0ACC0U0K3</accession>
<proteinExistence type="predicted"/>
<dbReference type="Proteomes" id="UP001207468">
    <property type="component" value="Unassembled WGS sequence"/>
</dbReference>
<organism evidence="1 2">
    <name type="scientific">Russula earlei</name>
    <dbReference type="NCBI Taxonomy" id="71964"/>
    <lineage>
        <taxon>Eukaryota</taxon>
        <taxon>Fungi</taxon>
        <taxon>Dikarya</taxon>
        <taxon>Basidiomycota</taxon>
        <taxon>Agaricomycotina</taxon>
        <taxon>Agaricomycetes</taxon>
        <taxon>Russulales</taxon>
        <taxon>Russulaceae</taxon>
        <taxon>Russula</taxon>
    </lineage>
</organism>
<gene>
    <name evidence="1" type="ORF">F5148DRAFT_1227360</name>
</gene>
<evidence type="ECO:0000313" key="2">
    <source>
        <dbReference type="Proteomes" id="UP001207468"/>
    </source>
</evidence>
<evidence type="ECO:0000313" key="1">
    <source>
        <dbReference type="EMBL" id="KAI9455045.1"/>
    </source>
</evidence>
<protein>
    <submittedName>
        <fullName evidence="1">Uncharacterized protein</fullName>
    </submittedName>
</protein>
<name>A0ACC0U0K3_9AGAM</name>
<keyword evidence="2" id="KW-1185">Reference proteome</keyword>
<reference evidence="1" key="1">
    <citation type="submission" date="2021-03" db="EMBL/GenBank/DDBJ databases">
        <title>Evolutionary priming and transition to the ectomycorrhizal habit in an iconic lineage of mushroom-forming fungi: is preadaptation a requirement?</title>
        <authorList>
            <consortium name="DOE Joint Genome Institute"/>
            <person name="Looney B.P."/>
            <person name="Miyauchi S."/>
            <person name="Morin E."/>
            <person name="Drula E."/>
            <person name="Courty P.E."/>
            <person name="Chicoki N."/>
            <person name="Fauchery L."/>
            <person name="Kohler A."/>
            <person name="Kuo A."/>
            <person name="LaButti K."/>
            <person name="Pangilinan J."/>
            <person name="Lipzen A."/>
            <person name="Riley R."/>
            <person name="Andreopoulos W."/>
            <person name="He G."/>
            <person name="Johnson J."/>
            <person name="Barry K.W."/>
            <person name="Grigoriev I.V."/>
            <person name="Nagy L."/>
            <person name="Hibbett D."/>
            <person name="Henrissat B."/>
            <person name="Matheny P.B."/>
            <person name="Labbe J."/>
            <person name="Martin A.F."/>
        </authorList>
    </citation>
    <scope>NUCLEOTIDE SEQUENCE</scope>
    <source>
        <strain evidence="1">BPL698</strain>
    </source>
</reference>
<sequence length="225" mass="23914">MTLFFPSITFCVCGHDSMPMAFRAIMSFNSPSTGLQSHAAATLLNASVTCQFLLPTLTSRIASSAADHAAHSASARRLVTGLSGVAPTTIVSAMYAPRCSFTTSPLESFCVDRGSELRTHDSGEKCATQLFTDMDVGRAIFAQEGRGEFWEGCTNPFTDLLYTAAVPSSIKASTVGLVVGDGVTSNVDGRREVDPEILEMVVYSEFAAELSRTGRGQLGQECSLC</sequence>
<comment type="caution">
    <text evidence="1">The sequence shown here is derived from an EMBL/GenBank/DDBJ whole genome shotgun (WGS) entry which is preliminary data.</text>
</comment>